<gene>
    <name evidence="2" type="ORF">M431DRAFT_322856</name>
</gene>
<dbReference type="RefSeq" id="XP_024768316.1">
    <property type="nucleotide sequence ID" value="XM_024914315.1"/>
</dbReference>
<dbReference type="GeneID" id="36622880"/>
<protein>
    <submittedName>
        <fullName evidence="2">Uncharacterized protein</fullName>
    </submittedName>
</protein>
<keyword evidence="1" id="KW-1133">Transmembrane helix</keyword>
<organism evidence="2 3">
    <name type="scientific">Trichoderma harzianum CBS 226.95</name>
    <dbReference type="NCBI Taxonomy" id="983964"/>
    <lineage>
        <taxon>Eukaryota</taxon>
        <taxon>Fungi</taxon>
        <taxon>Dikarya</taxon>
        <taxon>Ascomycota</taxon>
        <taxon>Pezizomycotina</taxon>
        <taxon>Sordariomycetes</taxon>
        <taxon>Hypocreomycetidae</taxon>
        <taxon>Hypocreales</taxon>
        <taxon>Hypocreaceae</taxon>
        <taxon>Trichoderma</taxon>
    </lineage>
</organism>
<sequence length="106" mass="11879">MSRYHIRGIASHHCSTSSNRKLERCVTSARQTEPALAAVQAPLVADMQTVGAQVHLLTKTVRKYMCLYTYPSNAQHGSSMYERGSAYADNCVIILFLVILLFIWLC</sequence>
<dbReference type="AlphaFoldDB" id="A0A2T3ZV09"/>
<evidence type="ECO:0000313" key="3">
    <source>
        <dbReference type="Proteomes" id="UP000241690"/>
    </source>
</evidence>
<keyword evidence="3" id="KW-1185">Reference proteome</keyword>
<accession>A0A2T3ZV09</accession>
<dbReference type="EMBL" id="KZ679697">
    <property type="protein sequence ID" value="PTB48639.1"/>
    <property type="molecule type" value="Genomic_DNA"/>
</dbReference>
<reference evidence="2 3" key="1">
    <citation type="submission" date="2016-07" db="EMBL/GenBank/DDBJ databases">
        <title>Multiple horizontal gene transfer events from other fungi enriched the ability of initially mycotrophic Trichoderma (Ascomycota) to feed on dead plant biomass.</title>
        <authorList>
            <consortium name="DOE Joint Genome Institute"/>
            <person name="Aerts A."/>
            <person name="Atanasova L."/>
            <person name="Chenthamara K."/>
            <person name="Zhang J."/>
            <person name="Grujic M."/>
            <person name="Henrissat B."/>
            <person name="Kuo A."/>
            <person name="Salamov A."/>
            <person name="Lipzen A."/>
            <person name="Labutti K."/>
            <person name="Barry K."/>
            <person name="Miao Y."/>
            <person name="Rahimi M.J."/>
            <person name="Shen Q."/>
            <person name="Grigoriev I.V."/>
            <person name="Kubicek C.P."/>
            <person name="Druzhinina I.S."/>
        </authorList>
    </citation>
    <scope>NUCLEOTIDE SEQUENCE [LARGE SCALE GENOMIC DNA]</scope>
    <source>
        <strain evidence="2 3">CBS 226.95</strain>
    </source>
</reference>
<feature type="transmembrane region" description="Helical" evidence="1">
    <location>
        <begin position="86"/>
        <end position="105"/>
    </location>
</feature>
<keyword evidence="1" id="KW-0472">Membrane</keyword>
<proteinExistence type="predicted"/>
<evidence type="ECO:0000313" key="2">
    <source>
        <dbReference type="EMBL" id="PTB48639.1"/>
    </source>
</evidence>
<keyword evidence="1" id="KW-0812">Transmembrane</keyword>
<evidence type="ECO:0000256" key="1">
    <source>
        <dbReference type="SAM" id="Phobius"/>
    </source>
</evidence>
<name>A0A2T3ZV09_TRIHA</name>
<dbReference type="Proteomes" id="UP000241690">
    <property type="component" value="Unassembled WGS sequence"/>
</dbReference>